<protein>
    <recommendedName>
        <fullName evidence="1">DOMON domain-containing protein</fullName>
    </recommendedName>
</protein>
<dbReference type="InterPro" id="IPR005018">
    <property type="entry name" value="DOMON_domain"/>
</dbReference>
<evidence type="ECO:0000313" key="2">
    <source>
        <dbReference type="EMBL" id="MBK6263738.1"/>
    </source>
</evidence>
<dbReference type="RefSeq" id="WP_201429425.1">
    <property type="nucleotide sequence ID" value="NZ_JAEQBW010000001.1"/>
</dbReference>
<accession>A0A934WVD9</accession>
<proteinExistence type="predicted"/>
<dbReference type="Pfam" id="PF03351">
    <property type="entry name" value="DOMON"/>
    <property type="match status" value="1"/>
</dbReference>
<dbReference type="CDD" id="cd09631">
    <property type="entry name" value="DOMON_DOH"/>
    <property type="match status" value="1"/>
</dbReference>
<keyword evidence="3" id="KW-1185">Reference proteome</keyword>
<dbReference type="InterPro" id="IPR045266">
    <property type="entry name" value="DOH_DOMON"/>
</dbReference>
<organism evidence="2 3">
    <name type="scientific">Marivirga aurantiaca</name>
    <dbReference type="NCBI Taxonomy" id="2802615"/>
    <lineage>
        <taxon>Bacteria</taxon>
        <taxon>Pseudomonadati</taxon>
        <taxon>Bacteroidota</taxon>
        <taxon>Cytophagia</taxon>
        <taxon>Cytophagales</taxon>
        <taxon>Marivirgaceae</taxon>
        <taxon>Marivirga</taxon>
    </lineage>
</organism>
<evidence type="ECO:0000313" key="3">
    <source>
        <dbReference type="Proteomes" id="UP000611723"/>
    </source>
</evidence>
<dbReference type="EMBL" id="JAEQBW010000001">
    <property type="protein sequence ID" value="MBK6263738.1"/>
    <property type="molecule type" value="Genomic_DNA"/>
</dbReference>
<comment type="caution">
    <text evidence="2">The sequence shown here is derived from an EMBL/GenBank/DDBJ whole genome shotgun (WGS) entry which is preliminary data.</text>
</comment>
<name>A0A934WVD9_9BACT</name>
<gene>
    <name evidence="2" type="ORF">JKA74_01720</name>
</gene>
<dbReference type="PROSITE" id="PS50836">
    <property type="entry name" value="DOMON"/>
    <property type="match status" value="1"/>
</dbReference>
<feature type="domain" description="DOMON" evidence="1">
    <location>
        <begin position="28"/>
        <end position="146"/>
    </location>
</feature>
<sequence length="165" mass="18727">MKTLIICMAMLSVCQFHQKTNMKEITKNNMTVKWEIEQGLIYFEMEATTDGWVAVGFNENSSLTGTYLLMGRVKDEKPEVVEHYTSKPGSYKPIIQYGIASQITIISGTEAGNFTKLKFSIPVAAASKYHKELLTDSKWTLLMAYSLDDDFQHHSIMRTSVDIKL</sequence>
<reference evidence="2" key="1">
    <citation type="submission" date="2021-01" db="EMBL/GenBank/DDBJ databases">
        <title>Marivirga aurantiaca sp. nov., isolated from intertidal surface sediments.</title>
        <authorList>
            <person name="Zhang M."/>
        </authorList>
    </citation>
    <scope>NUCLEOTIDE SEQUENCE</scope>
    <source>
        <strain evidence="2">S37H4</strain>
    </source>
</reference>
<dbReference type="AlphaFoldDB" id="A0A934WVD9"/>
<dbReference type="Proteomes" id="UP000611723">
    <property type="component" value="Unassembled WGS sequence"/>
</dbReference>
<evidence type="ECO:0000259" key="1">
    <source>
        <dbReference type="PROSITE" id="PS50836"/>
    </source>
</evidence>